<keyword evidence="2" id="KW-0805">Transcription regulation</keyword>
<evidence type="ECO:0000313" key="8">
    <source>
        <dbReference type="Proteomes" id="UP001202328"/>
    </source>
</evidence>
<dbReference type="PANTHER" id="PTHR11945">
    <property type="entry name" value="MADS BOX PROTEIN"/>
    <property type="match status" value="1"/>
</dbReference>
<dbReference type="FunFam" id="3.40.1810.10:FF:000006">
    <property type="entry name" value="Agamous-like MADS-box protein AGL62"/>
    <property type="match status" value="1"/>
</dbReference>
<evidence type="ECO:0000256" key="3">
    <source>
        <dbReference type="ARBA" id="ARBA00023125"/>
    </source>
</evidence>
<dbReference type="GO" id="GO:0045944">
    <property type="term" value="P:positive regulation of transcription by RNA polymerase II"/>
    <property type="evidence" value="ECO:0007669"/>
    <property type="project" value="InterPro"/>
</dbReference>
<organism evidence="7 8">
    <name type="scientific">Papaver atlanticum</name>
    <dbReference type="NCBI Taxonomy" id="357466"/>
    <lineage>
        <taxon>Eukaryota</taxon>
        <taxon>Viridiplantae</taxon>
        <taxon>Streptophyta</taxon>
        <taxon>Embryophyta</taxon>
        <taxon>Tracheophyta</taxon>
        <taxon>Spermatophyta</taxon>
        <taxon>Magnoliopsida</taxon>
        <taxon>Ranunculales</taxon>
        <taxon>Papaveraceae</taxon>
        <taxon>Papaveroideae</taxon>
        <taxon>Papaver</taxon>
    </lineage>
</organism>
<dbReference type="SUPFAM" id="SSF55455">
    <property type="entry name" value="SRF-like"/>
    <property type="match status" value="1"/>
</dbReference>
<reference evidence="7" key="1">
    <citation type="submission" date="2022-04" db="EMBL/GenBank/DDBJ databases">
        <title>A functionally conserved STORR gene fusion in Papaver species that diverged 16.8 million years ago.</title>
        <authorList>
            <person name="Catania T."/>
        </authorList>
    </citation>
    <scope>NUCLEOTIDE SEQUENCE</scope>
    <source>
        <strain evidence="7">S-188037</strain>
    </source>
</reference>
<evidence type="ECO:0000256" key="1">
    <source>
        <dbReference type="ARBA" id="ARBA00004123"/>
    </source>
</evidence>
<keyword evidence="5" id="KW-0539">Nucleus</keyword>
<dbReference type="Proteomes" id="UP001202328">
    <property type="component" value="Unassembled WGS sequence"/>
</dbReference>
<dbReference type="EMBL" id="JAJJMB010009816">
    <property type="protein sequence ID" value="KAI3912193.1"/>
    <property type="molecule type" value="Genomic_DNA"/>
</dbReference>
<dbReference type="Gene3D" id="3.40.1810.10">
    <property type="entry name" value="Transcription factor, MADS-box"/>
    <property type="match status" value="1"/>
</dbReference>
<accession>A0AAD4XFI6</accession>
<keyword evidence="8" id="KW-1185">Reference proteome</keyword>
<dbReference type="GO" id="GO:0005634">
    <property type="term" value="C:nucleus"/>
    <property type="evidence" value="ECO:0007669"/>
    <property type="project" value="UniProtKB-SubCell"/>
</dbReference>
<dbReference type="AlphaFoldDB" id="A0AAD4XFI6"/>
<protein>
    <recommendedName>
        <fullName evidence="6">MADS-box domain-containing protein</fullName>
    </recommendedName>
</protein>
<dbReference type="InterPro" id="IPR002100">
    <property type="entry name" value="TF_MADSbox"/>
</dbReference>
<dbReference type="GO" id="GO:0046983">
    <property type="term" value="F:protein dimerization activity"/>
    <property type="evidence" value="ECO:0007669"/>
    <property type="project" value="InterPro"/>
</dbReference>
<comment type="caution">
    <text evidence="7">The sequence shown here is derived from an EMBL/GenBank/DDBJ whole genome shotgun (WGS) entry which is preliminary data.</text>
</comment>
<dbReference type="Pfam" id="PF00319">
    <property type="entry name" value="SRF-TF"/>
    <property type="match status" value="1"/>
</dbReference>
<evidence type="ECO:0000259" key="6">
    <source>
        <dbReference type="PROSITE" id="PS50066"/>
    </source>
</evidence>
<dbReference type="PRINTS" id="PR00404">
    <property type="entry name" value="MADSDOMAIN"/>
</dbReference>
<dbReference type="PROSITE" id="PS50066">
    <property type="entry name" value="MADS_BOX_2"/>
    <property type="match status" value="1"/>
</dbReference>
<comment type="subcellular location">
    <subcellularLocation>
        <location evidence="1">Nucleus</location>
    </subcellularLocation>
</comment>
<proteinExistence type="predicted"/>
<name>A0AAD4XFI6_9MAGN</name>
<evidence type="ECO:0000256" key="2">
    <source>
        <dbReference type="ARBA" id="ARBA00023015"/>
    </source>
</evidence>
<gene>
    <name evidence="7" type="ORF">MKW98_012004</name>
</gene>
<dbReference type="InterPro" id="IPR036879">
    <property type="entry name" value="TF_MADSbox_sf"/>
</dbReference>
<evidence type="ECO:0000256" key="4">
    <source>
        <dbReference type="ARBA" id="ARBA00023163"/>
    </source>
</evidence>
<feature type="domain" description="MADS-box" evidence="6">
    <location>
        <begin position="12"/>
        <end position="72"/>
    </location>
</feature>
<dbReference type="InterPro" id="IPR033896">
    <property type="entry name" value="MEF2-like_N"/>
</dbReference>
<keyword evidence="4" id="KW-0804">Transcription</keyword>
<dbReference type="GO" id="GO:0000978">
    <property type="term" value="F:RNA polymerase II cis-regulatory region sequence-specific DNA binding"/>
    <property type="evidence" value="ECO:0007669"/>
    <property type="project" value="TreeGrafter"/>
</dbReference>
<sequence length="300" mass="33123">MESIKEEKKQTSGRQKIDIKKIEDNAKLQVTFSKRKGGLFRKASELSIVCGVDVAIIVFSPAGKAFACGHPTPDHIVDRFLNNGEASARLPKIHEGDELSLCQQRDKEIQKELEAEKEKRGRFLEMLMNCNLDSGDASSWDTYVDGLSLAELEQMRSDMEQLMKIVEKRCEERMGTDVDSFSWLMTVPDSEVNAVDADFVLDGKLSNAASSSPSPMIAPDSDAYTVAHADNSFDFNLDGKLSNYVASSSSSSMTTPDSDVNAVAADDSSNFVLDVNPITVDDPFEFLNIDVPDLLEIEWC</sequence>
<dbReference type="GO" id="GO:0000981">
    <property type="term" value="F:DNA-binding transcription factor activity, RNA polymerase II-specific"/>
    <property type="evidence" value="ECO:0007669"/>
    <property type="project" value="TreeGrafter"/>
</dbReference>
<dbReference type="CDD" id="cd00265">
    <property type="entry name" value="MADS_MEF2_like"/>
    <property type="match status" value="1"/>
</dbReference>
<evidence type="ECO:0000313" key="7">
    <source>
        <dbReference type="EMBL" id="KAI3912193.1"/>
    </source>
</evidence>
<evidence type="ECO:0000256" key="5">
    <source>
        <dbReference type="ARBA" id="ARBA00023242"/>
    </source>
</evidence>
<keyword evidence="3" id="KW-0238">DNA-binding</keyword>
<dbReference type="PANTHER" id="PTHR11945:SF629">
    <property type="entry name" value="OS02G0164450 PROTEIN"/>
    <property type="match status" value="1"/>
</dbReference>
<dbReference type="SMART" id="SM00432">
    <property type="entry name" value="MADS"/>
    <property type="match status" value="1"/>
</dbReference>